<feature type="region of interest" description="Disordered" evidence="6">
    <location>
        <begin position="659"/>
        <end position="679"/>
    </location>
</feature>
<feature type="domain" description="MBD" evidence="7">
    <location>
        <begin position="1"/>
        <end position="69"/>
    </location>
</feature>
<dbReference type="GO" id="GO:0003677">
    <property type="term" value="F:DNA binding"/>
    <property type="evidence" value="ECO:0007669"/>
    <property type="project" value="UniProtKB-KW"/>
</dbReference>
<keyword evidence="4" id="KW-0804">Transcription</keyword>
<feature type="domain" description="MBD" evidence="7">
    <location>
        <begin position="153"/>
        <end position="220"/>
    </location>
</feature>
<dbReference type="AlphaFoldDB" id="A0A5N6R602"/>
<dbReference type="SUPFAM" id="SSF54171">
    <property type="entry name" value="DNA-binding domain"/>
    <property type="match status" value="3"/>
</dbReference>
<name>A0A5N6R602_9ROSI</name>
<dbReference type="PANTHER" id="PTHR34067:SF20">
    <property type="entry name" value="OS08G0206700 PROTEIN"/>
    <property type="match status" value="1"/>
</dbReference>
<dbReference type="InterPro" id="IPR038945">
    <property type="entry name" value="MBD13-like"/>
</dbReference>
<proteinExistence type="predicted"/>
<keyword evidence="3" id="KW-0238">DNA-binding</keyword>
<dbReference type="PROSITE" id="PS50982">
    <property type="entry name" value="MBD"/>
    <property type="match status" value="3"/>
</dbReference>
<dbReference type="InterPro" id="IPR001739">
    <property type="entry name" value="Methyl_CpG_DNA-bd"/>
</dbReference>
<feature type="region of interest" description="Disordered" evidence="6">
    <location>
        <begin position="384"/>
        <end position="531"/>
    </location>
</feature>
<keyword evidence="9" id="KW-1185">Reference proteome</keyword>
<feature type="compositionally biased region" description="Polar residues" evidence="6">
    <location>
        <begin position="617"/>
        <end position="629"/>
    </location>
</feature>
<comment type="subcellular location">
    <subcellularLocation>
        <location evidence="1">Nucleus</location>
    </subcellularLocation>
</comment>
<feature type="region of interest" description="Disordered" evidence="6">
    <location>
        <begin position="309"/>
        <end position="345"/>
    </location>
</feature>
<feature type="compositionally biased region" description="Basic residues" evidence="6">
    <location>
        <begin position="580"/>
        <end position="593"/>
    </location>
</feature>
<feature type="compositionally biased region" description="Acidic residues" evidence="6">
    <location>
        <begin position="513"/>
        <end position="524"/>
    </location>
</feature>
<dbReference type="Pfam" id="PF01429">
    <property type="entry name" value="MBD"/>
    <property type="match status" value="2"/>
</dbReference>
<evidence type="ECO:0000313" key="9">
    <source>
        <dbReference type="Proteomes" id="UP000327013"/>
    </source>
</evidence>
<feature type="region of interest" description="Disordered" evidence="6">
    <location>
        <begin position="50"/>
        <end position="73"/>
    </location>
</feature>
<dbReference type="InterPro" id="IPR016177">
    <property type="entry name" value="DNA-bd_dom_sf"/>
</dbReference>
<dbReference type="Proteomes" id="UP000327013">
    <property type="component" value="Chromosome 5"/>
</dbReference>
<dbReference type="OrthoDB" id="10072024at2759"/>
<gene>
    <name evidence="8" type="ORF">FH972_012135</name>
</gene>
<sequence>MVARNSPDWLPSGWIVQFKVQKTGRKIRFYTNLETGKKFFSKDEVIHYTKVSSRKGRKPQPSNRNSKRHYRNNPKALVVKTNEHPEWLPKGWNVEVRTRNSGPKIGAKYKCYVDPLSGCKFYSKPQVFQYLKTLKLGSRTPIKRKPDIGLPLVVVEKCTADDLPAGWIKEIKIRKNALGIRRDPYYTDPRSGYKFRSKKDVMRYLETGDIGRNAFKPKESCINNEELINSETSPSTAAKRQKLDHPAASQRLFAGKGSSDKDSLESAEAKSSRRGRANEVSAEQRVAFAPTAEIVIGKHSVGDTIKESAETMENSNPGRSTMHKADVPKKKGRPKSLPANDERVLTPAVDILQEKNGLENMKEKSIPANDESVLTPAVDILQEKNGLENMKEKSTRKNQINSNKSKKKKEFNMPCRSSKRLAGLEPEQVVNSVSSQQAFQVSTRKFSGSGAGPDAGLAPCSLSNGASEQPKDGQETVNEHHASKDLNNPLHGEQSEKSKKPLENEAASKEQLEVLETETMDDEKQEQQPYCPFVNSWSDPCLEFAIKTLTGALPLENTTNNRPDEIPENKNALEGVIKKSSTRTRVNVKKSKNKKELKVPPRSSGRLAGFEPEMAANSISSKRALQNASRKSHESEAFPPVVLADGQSQQLEAGLAMEPAAHHTSSNLNTPLLGESSNKSKEPLEAQVVSKETPQMPQSEIMMEPQFSFPFGDSWSDPCLEFAFKTLTGVIPVEDNLAIQGSFQEQLDISHTQRDSSLALPDFGLPSSFQNDISFNFDSAEKPVSGHEPGNVSLPSCSGVGSQQPRLEGNKDLHGNVNS</sequence>
<evidence type="ECO:0000259" key="7">
    <source>
        <dbReference type="PROSITE" id="PS50982"/>
    </source>
</evidence>
<feature type="compositionally biased region" description="Basic and acidic residues" evidence="6">
    <location>
        <begin position="384"/>
        <end position="395"/>
    </location>
</feature>
<feature type="compositionally biased region" description="Basic and acidic residues" evidence="6">
    <location>
        <begin position="469"/>
        <end position="484"/>
    </location>
</feature>
<organism evidence="8 9">
    <name type="scientific">Carpinus fangiana</name>
    <dbReference type="NCBI Taxonomy" id="176857"/>
    <lineage>
        <taxon>Eukaryota</taxon>
        <taxon>Viridiplantae</taxon>
        <taxon>Streptophyta</taxon>
        <taxon>Embryophyta</taxon>
        <taxon>Tracheophyta</taxon>
        <taxon>Spermatophyta</taxon>
        <taxon>Magnoliopsida</taxon>
        <taxon>eudicotyledons</taxon>
        <taxon>Gunneridae</taxon>
        <taxon>Pentapetalae</taxon>
        <taxon>rosids</taxon>
        <taxon>fabids</taxon>
        <taxon>Fagales</taxon>
        <taxon>Betulaceae</taxon>
        <taxon>Carpinus</taxon>
    </lineage>
</organism>
<protein>
    <recommendedName>
        <fullName evidence="7">MBD domain-containing protein</fullName>
    </recommendedName>
</protein>
<feature type="region of interest" description="Disordered" evidence="6">
    <location>
        <begin position="252"/>
        <end position="284"/>
    </location>
</feature>
<feature type="compositionally biased region" description="Basic and acidic residues" evidence="6">
    <location>
        <begin position="258"/>
        <end position="271"/>
    </location>
</feature>
<feature type="compositionally biased region" description="Basic and acidic residues" evidence="6">
    <location>
        <begin position="493"/>
        <end position="512"/>
    </location>
</feature>
<dbReference type="PANTHER" id="PTHR34067">
    <property type="entry name" value="OS04G0193200 PROTEIN"/>
    <property type="match status" value="1"/>
</dbReference>
<dbReference type="GO" id="GO:0005634">
    <property type="term" value="C:nucleus"/>
    <property type="evidence" value="ECO:0007669"/>
    <property type="project" value="UniProtKB-SubCell"/>
</dbReference>
<feature type="compositionally biased region" description="Polar residues" evidence="6">
    <location>
        <begin position="793"/>
        <end position="805"/>
    </location>
</feature>
<reference evidence="8 9" key="1">
    <citation type="submission" date="2019-06" db="EMBL/GenBank/DDBJ databases">
        <title>A chromosomal-level reference genome of Carpinus fangiana (Coryloideae, Betulaceae).</title>
        <authorList>
            <person name="Yang X."/>
            <person name="Wang Z."/>
            <person name="Zhang L."/>
            <person name="Hao G."/>
            <person name="Liu J."/>
            <person name="Yang Y."/>
        </authorList>
    </citation>
    <scope>NUCLEOTIDE SEQUENCE [LARGE SCALE GENOMIC DNA]</scope>
    <source>
        <strain evidence="8">Cfa_2016G</strain>
        <tissue evidence="8">Leaf</tissue>
    </source>
</reference>
<evidence type="ECO:0000256" key="3">
    <source>
        <dbReference type="ARBA" id="ARBA00023125"/>
    </source>
</evidence>
<feature type="region of interest" description="Disordered" evidence="6">
    <location>
        <begin position="579"/>
        <end position="637"/>
    </location>
</feature>
<evidence type="ECO:0000256" key="4">
    <source>
        <dbReference type="ARBA" id="ARBA00023163"/>
    </source>
</evidence>
<dbReference type="EMBL" id="CM017325">
    <property type="protein sequence ID" value="KAE8055284.1"/>
    <property type="molecule type" value="Genomic_DNA"/>
</dbReference>
<feature type="region of interest" description="Disordered" evidence="6">
    <location>
        <begin position="781"/>
        <end position="819"/>
    </location>
</feature>
<evidence type="ECO:0000256" key="5">
    <source>
        <dbReference type="ARBA" id="ARBA00023242"/>
    </source>
</evidence>
<accession>A0A5N6R602</accession>
<feature type="domain" description="MBD" evidence="7">
    <location>
        <begin position="78"/>
        <end position="151"/>
    </location>
</feature>
<evidence type="ECO:0000256" key="6">
    <source>
        <dbReference type="SAM" id="MobiDB-lite"/>
    </source>
</evidence>
<keyword evidence="5" id="KW-0539">Nucleus</keyword>
<evidence type="ECO:0000256" key="2">
    <source>
        <dbReference type="ARBA" id="ARBA00023015"/>
    </source>
</evidence>
<keyword evidence="2" id="KW-0805">Transcription regulation</keyword>
<feature type="compositionally biased region" description="Basic and acidic residues" evidence="6">
    <location>
        <begin position="808"/>
        <end position="819"/>
    </location>
</feature>
<feature type="compositionally biased region" description="Polar residues" evidence="6">
    <location>
        <begin position="429"/>
        <end position="446"/>
    </location>
</feature>
<evidence type="ECO:0000313" key="8">
    <source>
        <dbReference type="EMBL" id="KAE8055284.1"/>
    </source>
</evidence>
<evidence type="ECO:0000256" key="1">
    <source>
        <dbReference type="ARBA" id="ARBA00004123"/>
    </source>
</evidence>
<dbReference type="Gene3D" id="3.30.890.10">
    <property type="entry name" value="Methyl-cpg-binding Protein 2, Chain A"/>
    <property type="match status" value="3"/>
</dbReference>